<sequence>MDCSPPGSSVYGFSRQEYWSGLPCPPSGDLPDPGIKSMSLISPACSLTGQGTKILTIPPTLKQTSQMPEREVDFSQRNTKKGLANEGDKTQRTKHRLKCERNYATWTFLLLGFTQYIPQKSYTVYF</sequence>
<evidence type="ECO:0000313" key="3">
    <source>
        <dbReference type="Proteomes" id="UP001176941"/>
    </source>
</evidence>
<dbReference type="EMBL" id="OX459940">
    <property type="protein sequence ID" value="CAI9173980.1"/>
    <property type="molecule type" value="Genomic_DNA"/>
</dbReference>
<protein>
    <submittedName>
        <fullName evidence="2">Uncharacterized protein</fullName>
    </submittedName>
</protein>
<proteinExistence type="predicted"/>
<name>A0ABN8ZJF7_RANTA</name>
<organism evidence="2 3">
    <name type="scientific">Rangifer tarandus platyrhynchus</name>
    <name type="common">Svalbard reindeer</name>
    <dbReference type="NCBI Taxonomy" id="3082113"/>
    <lineage>
        <taxon>Eukaryota</taxon>
        <taxon>Metazoa</taxon>
        <taxon>Chordata</taxon>
        <taxon>Craniata</taxon>
        <taxon>Vertebrata</taxon>
        <taxon>Euteleostomi</taxon>
        <taxon>Mammalia</taxon>
        <taxon>Eutheria</taxon>
        <taxon>Laurasiatheria</taxon>
        <taxon>Artiodactyla</taxon>
        <taxon>Ruminantia</taxon>
        <taxon>Pecora</taxon>
        <taxon>Cervidae</taxon>
        <taxon>Odocoileinae</taxon>
        <taxon>Rangifer</taxon>
    </lineage>
</organism>
<dbReference type="Proteomes" id="UP001176941">
    <property type="component" value="Chromosome 4"/>
</dbReference>
<accession>A0ABN8ZJF7</accession>
<reference evidence="2" key="1">
    <citation type="submission" date="2023-04" db="EMBL/GenBank/DDBJ databases">
        <authorList>
            <consortium name="ELIXIR-Norway"/>
        </authorList>
    </citation>
    <scope>NUCLEOTIDE SEQUENCE [LARGE SCALE GENOMIC DNA]</scope>
</reference>
<gene>
    <name evidence="2" type="ORF">MRATA1EN1_LOCUS22942</name>
</gene>
<feature type="region of interest" description="Disordered" evidence="1">
    <location>
        <begin position="65"/>
        <end position="94"/>
    </location>
</feature>
<keyword evidence="3" id="KW-1185">Reference proteome</keyword>
<evidence type="ECO:0000256" key="1">
    <source>
        <dbReference type="SAM" id="MobiDB-lite"/>
    </source>
</evidence>
<evidence type="ECO:0000313" key="2">
    <source>
        <dbReference type="EMBL" id="CAI9173980.1"/>
    </source>
</evidence>